<accession>A0A843V5X8</accession>
<dbReference type="EMBL" id="NMUH01001113">
    <property type="protein sequence ID" value="MQL89054.1"/>
    <property type="molecule type" value="Genomic_DNA"/>
</dbReference>
<evidence type="ECO:0000313" key="4">
    <source>
        <dbReference type="Proteomes" id="UP000652761"/>
    </source>
</evidence>
<dbReference type="InterPro" id="IPR005162">
    <property type="entry name" value="Retrotrans_gag_dom"/>
</dbReference>
<feature type="region of interest" description="Disordered" evidence="1">
    <location>
        <begin position="49"/>
        <end position="136"/>
    </location>
</feature>
<comment type="caution">
    <text evidence="3">The sequence shown here is derived from an EMBL/GenBank/DDBJ whole genome shotgun (WGS) entry which is preliminary data.</text>
</comment>
<gene>
    <name evidence="3" type="ORF">Taro_021631</name>
</gene>
<dbReference type="OrthoDB" id="784947at2759"/>
<feature type="domain" description="Retrotransposon gag" evidence="2">
    <location>
        <begin position="224"/>
        <end position="312"/>
    </location>
</feature>
<sequence>MLVPCGNRYLYPVWVMVCGGTSYTSLSGVDVELCFVEVVWCDLPHNVFHPPSGPVGQTTGPDGSPATRASSGVVSLTPPAPQKQHAEPPPIARRTPVRQANSPRRAAAVQAPTRSDVDSSPHASGRKGSAHADQELVRRLRRITDLERRMDAMIRKAEGRLLGDDDLDFRSPFTVEILEAWVSPKLPLPSIVPYDGTTDPTDHVHGFESHMVFHGASDAAKCRSFPTTLKEAARAWFEALPAGSISAFHQLKKSFRDHFLAGRSQPRTTTSLLSVRQKNDEALWDYIQRFRTEALRIPRLDVSLATSALIRGTRDGFLQRTLGVQQPPTLADLLFIAQCHAACEESLAVSRAEQAGSPRNGKDLIRSFGFSEEVSTSCLPSATKPYREPDM</sequence>
<dbReference type="Proteomes" id="UP000652761">
    <property type="component" value="Unassembled WGS sequence"/>
</dbReference>
<evidence type="ECO:0000313" key="3">
    <source>
        <dbReference type="EMBL" id="MQL89054.1"/>
    </source>
</evidence>
<proteinExistence type="predicted"/>
<dbReference type="PANTHER" id="PTHR33223:SF10">
    <property type="entry name" value="AMINOTRANSFERASE-LIKE PLANT MOBILE DOMAIN-CONTAINING PROTEIN"/>
    <property type="match status" value="1"/>
</dbReference>
<protein>
    <recommendedName>
        <fullName evidence="2">Retrotransposon gag domain-containing protein</fullName>
    </recommendedName>
</protein>
<dbReference type="AlphaFoldDB" id="A0A843V5X8"/>
<reference evidence="3" key="1">
    <citation type="submission" date="2017-07" db="EMBL/GenBank/DDBJ databases">
        <title>Taro Niue Genome Assembly and Annotation.</title>
        <authorList>
            <person name="Atibalentja N."/>
            <person name="Keating K."/>
            <person name="Fields C.J."/>
        </authorList>
    </citation>
    <scope>NUCLEOTIDE SEQUENCE</scope>
    <source>
        <strain evidence="3">Niue_2</strain>
        <tissue evidence="3">Leaf</tissue>
    </source>
</reference>
<feature type="compositionally biased region" description="Polar residues" evidence="1">
    <location>
        <begin position="55"/>
        <end position="74"/>
    </location>
</feature>
<evidence type="ECO:0000259" key="2">
    <source>
        <dbReference type="Pfam" id="PF03732"/>
    </source>
</evidence>
<name>A0A843V5X8_COLES</name>
<evidence type="ECO:0000256" key="1">
    <source>
        <dbReference type="SAM" id="MobiDB-lite"/>
    </source>
</evidence>
<feature type="region of interest" description="Disordered" evidence="1">
    <location>
        <begin position="372"/>
        <end position="391"/>
    </location>
</feature>
<dbReference type="Pfam" id="PF03732">
    <property type="entry name" value="Retrotrans_gag"/>
    <property type="match status" value="1"/>
</dbReference>
<keyword evidence="4" id="KW-1185">Reference proteome</keyword>
<dbReference type="PANTHER" id="PTHR33223">
    <property type="entry name" value="CCHC-TYPE DOMAIN-CONTAINING PROTEIN"/>
    <property type="match status" value="1"/>
</dbReference>
<organism evidence="3 4">
    <name type="scientific">Colocasia esculenta</name>
    <name type="common">Wild taro</name>
    <name type="synonym">Arum esculentum</name>
    <dbReference type="NCBI Taxonomy" id="4460"/>
    <lineage>
        <taxon>Eukaryota</taxon>
        <taxon>Viridiplantae</taxon>
        <taxon>Streptophyta</taxon>
        <taxon>Embryophyta</taxon>
        <taxon>Tracheophyta</taxon>
        <taxon>Spermatophyta</taxon>
        <taxon>Magnoliopsida</taxon>
        <taxon>Liliopsida</taxon>
        <taxon>Araceae</taxon>
        <taxon>Aroideae</taxon>
        <taxon>Colocasieae</taxon>
        <taxon>Colocasia</taxon>
    </lineage>
</organism>